<evidence type="ECO:0000313" key="2">
    <source>
        <dbReference type="Proteomes" id="UP000006732"/>
    </source>
</evidence>
<keyword evidence="2" id="KW-1185">Reference proteome</keyword>
<dbReference type="InterPro" id="IPR036397">
    <property type="entry name" value="RNaseH_sf"/>
</dbReference>
<dbReference type="STRING" id="338966.Ppro_0233"/>
<dbReference type="AlphaFoldDB" id="A1AKJ8"/>
<dbReference type="Proteomes" id="UP000006732">
    <property type="component" value="Chromosome"/>
</dbReference>
<dbReference type="KEGG" id="ppd:Ppro_0233"/>
<dbReference type="InterPro" id="IPR012337">
    <property type="entry name" value="RNaseH-like_sf"/>
</dbReference>
<dbReference type="HOGENOM" id="CLU_2480587_0_0_7"/>
<accession>A1AKJ8</accession>
<proteinExistence type="predicted"/>
<evidence type="ECO:0000313" key="1">
    <source>
        <dbReference type="EMBL" id="ABK97868.1"/>
    </source>
</evidence>
<protein>
    <submittedName>
        <fullName evidence="1">Uncharacterized protein</fullName>
    </submittedName>
</protein>
<sequence length="87" mass="9620">MKPMVASTTTSAQCIPDRNLERKGRFDVQTALKELDSFADGVDYVLGHNLLGHDLPVIESLATNLNLLQNPVVDTLYLSPPWVLNLD</sequence>
<dbReference type="Gene3D" id="3.30.420.10">
    <property type="entry name" value="Ribonuclease H-like superfamily/Ribonuclease H"/>
    <property type="match status" value="1"/>
</dbReference>
<name>A1AKJ8_PELPD</name>
<dbReference type="eggNOG" id="COG0847">
    <property type="taxonomic scope" value="Bacteria"/>
</dbReference>
<dbReference type="SUPFAM" id="SSF53098">
    <property type="entry name" value="Ribonuclease H-like"/>
    <property type="match status" value="1"/>
</dbReference>
<dbReference type="EMBL" id="CP000482">
    <property type="protein sequence ID" value="ABK97868.1"/>
    <property type="molecule type" value="Genomic_DNA"/>
</dbReference>
<reference evidence="1 2" key="1">
    <citation type="submission" date="2006-10" db="EMBL/GenBank/DDBJ databases">
        <title>Complete sequence of chromosome of Pelobacter propionicus DSM 2379.</title>
        <authorList>
            <consortium name="US DOE Joint Genome Institute"/>
            <person name="Copeland A."/>
            <person name="Lucas S."/>
            <person name="Lapidus A."/>
            <person name="Barry K."/>
            <person name="Detter J.C."/>
            <person name="Glavina del Rio T."/>
            <person name="Hammon N."/>
            <person name="Israni S."/>
            <person name="Dalin E."/>
            <person name="Tice H."/>
            <person name="Pitluck S."/>
            <person name="Saunders E."/>
            <person name="Brettin T."/>
            <person name="Bruce D."/>
            <person name="Han C."/>
            <person name="Tapia R."/>
            <person name="Schmutz J."/>
            <person name="Larimer F."/>
            <person name="Land M."/>
            <person name="Hauser L."/>
            <person name="Kyrpides N."/>
            <person name="Kim E."/>
            <person name="Lovley D."/>
            <person name="Richardson P."/>
        </authorList>
    </citation>
    <scope>NUCLEOTIDE SEQUENCE [LARGE SCALE GENOMIC DNA]</scope>
    <source>
        <strain evidence="2">DSM 2379 / NBRC 103807 / OttBd1</strain>
    </source>
</reference>
<dbReference type="GO" id="GO:0003676">
    <property type="term" value="F:nucleic acid binding"/>
    <property type="evidence" value="ECO:0007669"/>
    <property type="project" value="InterPro"/>
</dbReference>
<organism evidence="1 2">
    <name type="scientific">Pelobacter propionicus (strain DSM 2379 / NBRC 103807 / OttBd1)</name>
    <dbReference type="NCBI Taxonomy" id="338966"/>
    <lineage>
        <taxon>Bacteria</taxon>
        <taxon>Pseudomonadati</taxon>
        <taxon>Thermodesulfobacteriota</taxon>
        <taxon>Desulfuromonadia</taxon>
        <taxon>Desulfuromonadales</taxon>
        <taxon>Desulfuromonadaceae</taxon>
        <taxon>Pelobacter</taxon>
    </lineage>
</organism>
<gene>
    <name evidence="1" type="ordered locus">Ppro_0233</name>
</gene>